<dbReference type="PANTHER" id="PTHR48020:SF49">
    <property type="entry name" value="SUGAR TRANSPORTER"/>
    <property type="match status" value="1"/>
</dbReference>
<dbReference type="GO" id="GO:0022857">
    <property type="term" value="F:transmembrane transporter activity"/>
    <property type="evidence" value="ECO:0007669"/>
    <property type="project" value="InterPro"/>
</dbReference>
<feature type="domain" description="Major facilitator superfamily (MFS) profile" evidence="10">
    <location>
        <begin position="52"/>
        <end position="481"/>
    </location>
</feature>
<feature type="region of interest" description="Disordered" evidence="8">
    <location>
        <begin position="546"/>
        <end position="599"/>
    </location>
</feature>
<feature type="transmembrane region" description="Helical" evidence="9">
    <location>
        <begin position="458"/>
        <end position="477"/>
    </location>
</feature>
<feature type="transmembrane region" description="Helical" evidence="9">
    <location>
        <begin position="331"/>
        <end position="349"/>
    </location>
</feature>
<dbReference type="InterPro" id="IPR036259">
    <property type="entry name" value="MFS_trans_sf"/>
</dbReference>
<dbReference type="PRINTS" id="PR00171">
    <property type="entry name" value="SUGRTRNSPORT"/>
</dbReference>
<comment type="subcellular location">
    <subcellularLocation>
        <location evidence="1">Membrane</location>
        <topology evidence="1">Multi-pass membrane protein</topology>
    </subcellularLocation>
</comment>
<proteinExistence type="inferred from homology"/>
<evidence type="ECO:0000313" key="12">
    <source>
        <dbReference type="Proteomes" id="UP000751190"/>
    </source>
</evidence>
<feature type="compositionally biased region" description="Low complexity" evidence="8">
    <location>
        <begin position="587"/>
        <end position="599"/>
    </location>
</feature>
<evidence type="ECO:0000256" key="5">
    <source>
        <dbReference type="ARBA" id="ARBA00022989"/>
    </source>
</evidence>
<accession>A0A8J5XBX6</accession>
<feature type="transmembrane region" description="Helical" evidence="9">
    <location>
        <begin position="182"/>
        <end position="199"/>
    </location>
</feature>
<comment type="caution">
    <text evidence="11">The sequence shown here is derived from an EMBL/GenBank/DDBJ whole genome shotgun (WGS) entry which is preliminary data.</text>
</comment>
<evidence type="ECO:0000256" key="9">
    <source>
        <dbReference type="SAM" id="Phobius"/>
    </source>
</evidence>
<protein>
    <recommendedName>
        <fullName evidence="10">Major facilitator superfamily (MFS) profile domain-containing protein</fullName>
    </recommendedName>
</protein>
<feature type="transmembrane region" description="Helical" evidence="9">
    <location>
        <begin position="391"/>
        <end position="415"/>
    </location>
</feature>
<evidence type="ECO:0000313" key="11">
    <source>
        <dbReference type="EMBL" id="KAG8457855.1"/>
    </source>
</evidence>
<dbReference type="InterPro" id="IPR050814">
    <property type="entry name" value="Myo-inositol_Transporter"/>
</dbReference>
<dbReference type="SUPFAM" id="SSF103473">
    <property type="entry name" value="MFS general substrate transporter"/>
    <property type="match status" value="1"/>
</dbReference>
<evidence type="ECO:0000256" key="1">
    <source>
        <dbReference type="ARBA" id="ARBA00004141"/>
    </source>
</evidence>
<evidence type="ECO:0000256" key="4">
    <source>
        <dbReference type="ARBA" id="ARBA00022692"/>
    </source>
</evidence>
<dbReference type="Gene3D" id="1.20.1250.20">
    <property type="entry name" value="MFS general substrate transporter like domains"/>
    <property type="match status" value="1"/>
</dbReference>
<keyword evidence="12" id="KW-1185">Reference proteome</keyword>
<gene>
    <name evidence="11" type="ORF">KFE25_005124</name>
</gene>
<keyword evidence="3 7" id="KW-0813">Transport</keyword>
<feature type="transmembrane region" description="Helical" evidence="9">
    <location>
        <begin position="205"/>
        <end position="226"/>
    </location>
</feature>
<evidence type="ECO:0000259" key="10">
    <source>
        <dbReference type="PROSITE" id="PS50850"/>
    </source>
</evidence>
<reference evidence="11" key="1">
    <citation type="submission" date="2021-05" db="EMBL/GenBank/DDBJ databases">
        <title>The genome of the haptophyte Pavlova lutheri (Diacronema luteri, Pavlovales) - a model for lipid biosynthesis in eukaryotic algae.</title>
        <authorList>
            <person name="Hulatt C.J."/>
            <person name="Posewitz M.C."/>
        </authorList>
    </citation>
    <scope>NUCLEOTIDE SEQUENCE</scope>
    <source>
        <strain evidence="11">NIVA-4/92</strain>
    </source>
</reference>
<dbReference type="InterPro" id="IPR005829">
    <property type="entry name" value="Sugar_transporter_CS"/>
</dbReference>
<organism evidence="11 12">
    <name type="scientific">Diacronema lutheri</name>
    <name type="common">Unicellular marine alga</name>
    <name type="synonym">Monochrysis lutheri</name>
    <dbReference type="NCBI Taxonomy" id="2081491"/>
    <lineage>
        <taxon>Eukaryota</taxon>
        <taxon>Haptista</taxon>
        <taxon>Haptophyta</taxon>
        <taxon>Pavlovophyceae</taxon>
        <taxon>Pavlovales</taxon>
        <taxon>Pavlovaceae</taxon>
        <taxon>Diacronema</taxon>
    </lineage>
</organism>
<keyword evidence="4 9" id="KW-0812">Transmembrane</keyword>
<feature type="transmembrane region" description="Helical" evidence="9">
    <location>
        <begin position="121"/>
        <end position="143"/>
    </location>
</feature>
<dbReference type="OrthoDB" id="6339427at2759"/>
<evidence type="ECO:0000256" key="3">
    <source>
        <dbReference type="ARBA" id="ARBA00022448"/>
    </source>
</evidence>
<feature type="transmembrane region" description="Helical" evidence="9">
    <location>
        <begin position="293"/>
        <end position="316"/>
    </location>
</feature>
<dbReference type="GO" id="GO:0016020">
    <property type="term" value="C:membrane"/>
    <property type="evidence" value="ECO:0007669"/>
    <property type="project" value="UniProtKB-SubCell"/>
</dbReference>
<dbReference type="EMBL" id="JAGTXO010000062">
    <property type="protein sequence ID" value="KAG8457855.1"/>
    <property type="molecule type" value="Genomic_DNA"/>
</dbReference>
<dbReference type="NCBIfam" id="TIGR00879">
    <property type="entry name" value="SP"/>
    <property type="match status" value="1"/>
</dbReference>
<evidence type="ECO:0000256" key="8">
    <source>
        <dbReference type="SAM" id="MobiDB-lite"/>
    </source>
</evidence>
<evidence type="ECO:0000256" key="2">
    <source>
        <dbReference type="ARBA" id="ARBA00010992"/>
    </source>
</evidence>
<comment type="similarity">
    <text evidence="2 7">Belongs to the major facilitator superfamily. Sugar transporter (TC 2.A.1.1) family.</text>
</comment>
<dbReference type="PROSITE" id="PS00217">
    <property type="entry name" value="SUGAR_TRANSPORT_2"/>
    <property type="match status" value="1"/>
</dbReference>
<dbReference type="Pfam" id="PF00083">
    <property type="entry name" value="Sugar_tr"/>
    <property type="match status" value="1"/>
</dbReference>
<feature type="transmembrane region" description="Helical" evidence="9">
    <location>
        <begin position="427"/>
        <end position="446"/>
    </location>
</feature>
<dbReference type="AlphaFoldDB" id="A0A8J5XBX6"/>
<dbReference type="PANTHER" id="PTHR48020">
    <property type="entry name" value="PROTON MYO-INOSITOL COTRANSPORTER"/>
    <property type="match status" value="1"/>
</dbReference>
<dbReference type="InterPro" id="IPR005828">
    <property type="entry name" value="MFS_sugar_transport-like"/>
</dbReference>
<evidence type="ECO:0000256" key="7">
    <source>
        <dbReference type="RuleBase" id="RU003346"/>
    </source>
</evidence>
<feature type="region of interest" description="Disordered" evidence="8">
    <location>
        <begin position="496"/>
        <end position="530"/>
    </location>
</feature>
<sequence length="599" mass="62605">MASRSAPTIPRHWGGIPATLSVASIASSLHVPMSHSYTTEEATADFGSVMKAVLVSAASSVLSGYDQGVIAAAMLTMKPALGLSSLEQEVSIGVLNVTAAVGGVMAGYYAEWHGRKRAIALANLLFLVGSFIIAGATGFWTLFAGRVLQGAAVGFALVVAPIFTAELVPAKQRGMLVSLSDVSTNFGILLGYSAGLVFLETPSGWRWMFAVGALPAFLLMLLIWAVPESPRWLVGVGRHVSARRALNELYTDSLAADRHFDEMRRMADEHAESEHSGSWRQVFWHEDAVLRRMIWRGLAIAFLSQAIGTEAVVYYAPEVVRAAGVGTDRQTLLAIMGIGLCKLAFLLIASQLFDRLGRRPMLLASAAGLLGALFVLAAASRPSSRDAGAALAIGGLCAFMAAFSLGFSPLTYVICSELFPSDVRARAMSLALFTTRIVAGVISSSFVSLREALGPANAWLLFAPVAALAFVFVLVAIPETKGHSLEEIADVFRRKQRAPRARPREAAPRAPGGARPAQPSGRSAGAAAPQPSPAIVVALPSSADPACMQAVGAPDGTGSAADSPSCAESVVSRARAESVGLLPGRSADPAATAADPAED</sequence>
<name>A0A8J5XBX6_DIALT</name>
<feature type="compositionally biased region" description="Low complexity" evidence="8">
    <location>
        <begin position="508"/>
        <end position="529"/>
    </location>
</feature>
<evidence type="ECO:0000256" key="6">
    <source>
        <dbReference type="ARBA" id="ARBA00023136"/>
    </source>
</evidence>
<keyword evidence="5 9" id="KW-1133">Transmembrane helix</keyword>
<feature type="transmembrane region" description="Helical" evidence="9">
    <location>
        <begin position="361"/>
        <end position="379"/>
    </location>
</feature>
<dbReference type="PROSITE" id="PS50850">
    <property type="entry name" value="MFS"/>
    <property type="match status" value="1"/>
</dbReference>
<dbReference type="InterPro" id="IPR020846">
    <property type="entry name" value="MFS_dom"/>
</dbReference>
<keyword evidence="6 9" id="KW-0472">Membrane</keyword>
<dbReference type="Proteomes" id="UP000751190">
    <property type="component" value="Unassembled WGS sequence"/>
</dbReference>
<feature type="transmembrane region" description="Helical" evidence="9">
    <location>
        <begin position="149"/>
        <end position="170"/>
    </location>
</feature>
<dbReference type="OMA" id="QLMGWLT"/>
<dbReference type="InterPro" id="IPR003663">
    <property type="entry name" value="Sugar/inositol_transpt"/>
</dbReference>
<feature type="transmembrane region" description="Helical" evidence="9">
    <location>
        <begin position="90"/>
        <end position="109"/>
    </location>
</feature>